<protein>
    <recommendedName>
        <fullName evidence="4">Lipoprotein</fullName>
    </recommendedName>
</protein>
<gene>
    <name evidence="3" type="ORF">ABWK59_13000</name>
</gene>
<dbReference type="PROSITE" id="PS51257">
    <property type="entry name" value="PROKAR_LIPOPROTEIN"/>
    <property type="match status" value="1"/>
</dbReference>
<feature type="chain" id="PRO_5043683822" description="Lipoprotein" evidence="2">
    <location>
        <begin position="27"/>
        <end position="229"/>
    </location>
</feature>
<reference evidence="3" key="1">
    <citation type="submission" date="2024-06" db="EMBL/GenBank/DDBJ databases">
        <title>The genome sequences of Kitasatospora sp. strain HUAS MG31.</title>
        <authorList>
            <person name="Mo P."/>
        </authorList>
    </citation>
    <scope>NUCLEOTIDE SEQUENCE</scope>
    <source>
        <strain evidence="3">HUAS MG31</strain>
    </source>
</reference>
<dbReference type="KEGG" id="kcm:ABWK59_13000"/>
<proteinExistence type="predicted"/>
<evidence type="ECO:0008006" key="4">
    <source>
        <dbReference type="Google" id="ProtNLM"/>
    </source>
</evidence>
<feature type="region of interest" description="Disordered" evidence="1">
    <location>
        <begin position="27"/>
        <end position="75"/>
    </location>
</feature>
<evidence type="ECO:0000256" key="2">
    <source>
        <dbReference type="SAM" id="SignalP"/>
    </source>
</evidence>
<organism evidence="3">
    <name type="scientific">Kitasatospora camelliae</name>
    <dbReference type="NCBI Taxonomy" id="3156397"/>
    <lineage>
        <taxon>Bacteria</taxon>
        <taxon>Bacillati</taxon>
        <taxon>Actinomycetota</taxon>
        <taxon>Actinomycetes</taxon>
        <taxon>Kitasatosporales</taxon>
        <taxon>Streptomycetaceae</taxon>
        <taxon>Kitasatospora</taxon>
    </lineage>
</organism>
<evidence type="ECO:0000313" key="3">
    <source>
        <dbReference type="EMBL" id="XCM79770.1"/>
    </source>
</evidence>
<dbReference type="AlphaFoldDB" id="A0AAU8JU01"/>
<dbReference type="EMBL" id="CP159872">
    <property type="protein sequence ID" value="XCM79770.1"/>
    <property type="molecule type" value="Genomic_DNA"/>
</dbReference>
<feature type="compositionally biased region" description="Low complexity" evidence="1">
    <location>
        <begin position="36"/>
        <end position="74"/>
    </location>
</feature>
<evidence type="ECO:0000256" key="1">
    <source>
        <dbReference type="SAM" id="MobiDB-lite"/>
    </source>
</evidence>
<name>A0AAU8JU01_9ACTN</name>
<feature type="signal peptide" evidence="2">
    <location>
        <begin position="1"/>
        <end position="26"/>
    </location>
</feature>
<sequence>MPSPRSRGPRLALAGAAVLTVLTLTACEPEDGSTDPASGAPTAAAPASASATAAPAPTTAPAKSPAAATGSPAGKRTVVEAQRAGSLQRYTGAGAVSDVPVDPGEMRDGMHLVVAEYAKSGQATGRRTLVVAVDNVPEDPNKRREHLWRGLIDYALQHGSTGTPTTATPYAPGPLGGSLECLSLPASASATDVLCGWADASTAAVALFPATTPDAAARDFAAMRADLEH</sequence>
<accession>A0AAU8JU01</accession>
<dbReference type="RefSeq" id="WP_354640672.1">
    <property type="nucleotide sequence ID" value="NZ_CP159872.1"/>
</dbReference>
<keyword evidence="2" id="KW-0732">Signal</keyword>